<evidence type="ECO:0000256" key="1">
    <source>
        <dbReference type="ARBA" id="ARBA00005862"/>
    </source>
</evidence>
<dbReference type="GO" id="GO:0003904">
    <property type="term" value="F:deoxyribodipyrimidine photo-lyase activity"/>
    <property type="evidence" value="ECO:0007669"/>
    <property type="project" value="TreeGrafter"/>
</dbReference>
<dbReference type="GO" id="GO:0006139">
    <property type="term" value="P:nucleobase-containing compound metabolic process"/>
    <property type="evidence" value="ECO:0007669"/>
    <property type="project" value="UniProtKB-ARBA"/>
</dbReference>
<evidence type="ECO:0000256" key="6">
    <source>
        <dbReference type="SAM" id="MobiDB-lite"/>
    </source>
</evidence>
<dbReference type="InterPro" id="IPR005101">
    <property type="entry name" value="Cryptochr/Photolyase_FAD-bd"/>
</dbReference>
<dbReference type="GO" id="GO:0005737">
    <property type="term" value="C:cytoplasm"/>
    <property type="evidence" value="ECO:0007669"/>
    <property type="project" value="TreeGrafter"/>
</dbReference>
<protein>
    <submittedName>
        <fullName evidence="8">Cryptochrome-2</fullName>
    </submittedName>
</protein>
<comment type="caution">
    <text evidence="8">The sequence shown here is derived from an EMBL/GenBank/DDBJ whole genome shotgun (WGS) entry which is preliminary data.</text>
</comment>
<dbReference type="AlphaFoldDB" id="A0A1Q9DT06"/>
<gene>
    <name evidence="8" type="primary">CRY2</name>
    <name evidence="8" type="ORF">AK812_SmicGene19256</name>
</gene>
<dbReference type="InterPro" id="IPR036134">
    <property type="entry name" value="Crypto/Photolyase_FAD-like_sf"/>
</dbReference>
<dbReference type="OrthoDB" id="429916at2759"/>
<evidence type="ECO:0000256" key="3">
    <source>
        <dbReference type="ARBA" id="ARBA00022827"/>
    </source>
</evidence>
<evidence type="ECO:0000256" key="5">
    <source>
        <dbReference type="PIRSR" id="PIRSR602081-1"/>
    </source>
</evidence>
<dbReference type="InterPro" id="IPR018394">
    <property type="entry name" value="DNA_photolyase_1_CS_C"/>
</dbReference>
<evidence type="ECO:0000259" key="7">
    <source>
        <dbReference type="Pfam" id="PF03441"/>
    </source>
</evidence>
<feature type="domain" description="Cryptochrome/DNA photolyase FAD-binding" evidence="7">
    <location>
        <begin position="562"/>
        <end position="676"/>
    </location>
</feature>
<organism evidence="8 9">
    <name type="scientific">Symbiodinium microadriaticum</name>
    <name type="common">Dinoflagellate</name>
    <name type="synonym">Zooxanthella microadriatica</name>
    <dbReference type="NCBI Taxonomy" id="2951"/>
    <lineage>
        <taxon>Eukaryota</taxon>
        <taxon>Sar</taxon>
        <taxon>Alveolata</taxon>
        <taxon>Dinophyceae</taxon>
        <taxon>Suessiales</taxon>
        <taxon>Symbiodiniaceae</taxon>
        <taxon>Symbiodinium</taxon>
    </lineage>
</organism>
<evidence type="ECO:0000313" key="9">
    <source>
        <dbReference type="Proteomes" id="UP000186817"/>
    </source>
</evidence>
<keyword evidence="4" id="KW-0157">Chromophore</keyword>
<name>A0A1Q9DT06_SYMMI</name>
<dbReference type="GO" id="GO:0005634">
    <property type="term" value="C:nucleus"/>
    <property type="evidence" value="ECO:0007669"/>
    <property type="project" value="TreeGrafter"/>
</dbReference>
<dbReference type="PRINTS" id="PR00147">
    <property type="entry name" value="DNAPHOTLYASE"/>
</dbReference>
<dbReference type="GO" id="GO:0071949">
    <property type="term" value="F:FAD binding"/>
    <property type="evidence" value="ECO:0007669"/>
    <property type="project" value="TreeGrafter"/>
</dbReference>
<keyword evidence="3 5" id="KW-0274">FAD</keyword>
<dbReference type="Gene3D" id="1.10.579.10">
    <property type="entry name" value="DNA Cyclobutane Dipyrimidine Photolyase, subunit A, domain 3"/>
    <property type="match status" value="1"/>
</dbReference>
<feature type="region of interest" description="Disordered" evidence="6">
    <location>
        <begin position="718"/>
        <end position="749"/>
    </location>
</feature>
<dbReference type="PANTHER" id="PTHR11455">
    <property type="entry name" value="CRYPTOCHROME"/>
    <property type="match status" value="1"/>
</dbReference>
<accession>A0A1Q9DT06</accession>
<comment type="similarity">
    <text evidence="1">Belongs to the DNA photolyase class-1 family.</text>
</comment>
<dbReference type="GO" id="GO:0032922">
    <property type="term" value="P:circadian regulation of gene expression"/>
    <property type="evidence" value="ECO:0007669"/>
    <property type="project" value="TreeGrafter"/>
</dbReference>
<feature type="region of interest" description="Disordered" evidence="6">
    <location>
        <begin position="1018"/>
        <end position="1056"/>
    </location>
</feature>
<keyword evidence="2 5" id="KW-0285">Flavoprotein</keyword>
<dbReference type="GO" id="GO:0043153">
    <property type="term" value="P:entrainment of circadian clock by photoperiod"/>
    <property type="evidence" value="ECO:0007669"/>
    <property type="project" value="TreeGrafter"/>
</dbReference>
<proteinExistence type="inferred from homology"/>
<dbReference type="SUPFAM" id="SSF48173">
    <property type="entry name" value="Cryptochrome/photolyase FAD-binding domain"/>
    <property type="match status" value="1"/>
</dbReference>
<dbReference type="EMBL" id="LSRX01000401">
    <property type="protein sequence ID" value="OLP98304.1"/>
    <property type="molecule type" value="Genomic_DNA"/>
</dbReference>
<dbReference type="Proteomes" id="UP000186817">
    <property type="component" value="Unassembled WGS sequence"/>
</dbReference>
<dbReference type="GO" id="GO:0003677">
    <property type="term" value="F:DNA binding"/>
    <property type="evidence" value="ECO:0007669"/>
    <property type="project" value="TreeGrafter"/>
</dbReference>
<sequence>MCRVTKLKEERISEEDTLKAAEVQRGKEWHEHYVEEHTEDTQVVEQISQAQQALKTGSSAALLQKAPMLRAAERRLAASEKQRLVSFLSGERMDPSYVLGILSGMADDTKEEIATDDKNEDTAIHTYDELEDSKKVEISTLLEQFERKMKRIGELKVEVVNMKKSMEGAGQSLADDKKMLKELQSTCEAKAAAWEERQATRQKELSALQETVKILDSDESLDLFRGKASSLLQLSKGDQDKKDKALELVLKARSEAHPELNFLALALSGRKIDFSKIVKKIDGMVELLKTEGKDDASKKDYCGKEFHEAELKTKSVASTITSLTATVEQSKGAIAQLATEIKGLQAGLVELDKTVAEAGENRKAEHEDFQELLASNGQAVQLLDLAKNKLNQFYSPSQFVDTTTKNPFDPYAFLQSSSRKVEAPPATFEGGYQAKMSESHGIFSLIAQLKADIEQEMALAKSDEANSQKDYEKTLADAAEKRDADVTLTQEKAKTKADLETDLSDDKSELSNKKKEATVVEEVVSNLHKECDWLLEHFDLRAQARAEEKENLVQAKTVLSSMCSTGFPLVDAAMRQLWAVGWMPNYLRHVVAQMLIEYLDLTWKHGLEWFDWTLVDIDVAINSFMWQNGGHSGPDHWEFVLHPVNAAKSCDPEGHYVRRWLPFLAGCPTEYIHRSIPSLDWRALLHEVLAGMQGSGSFNLRSSWSNPVQLSGGSRAQALLEPSPSSRPATTVPADFQTPQEKASPSALGYTPERCPSSILRQAFREMYSEARTSPAQEDPYGSAPPIECLLLGKHWAVAADIARGLGEPGVVILGLVHILVYNSYIKVGRSDDMTPQLLRRLTKYRQHSMADEARLAFPSIYVATSGEQASLLEGFRYMHMSANHPNFRLDLPTDTISEVGREKYDRRALHILVAFMEFGSTRTVDQISAGRTVLRPWEMPLRVARPLGLPKLEPLVRDLDAARRAHCRQVLEVRRKHPEMVSRTGHEWLRLGGGLLAKLVTRQEFRAETEDFIFYQGPRQKGSKGGSKGAGLDAGRSVLAEEVQKHESDTFGPGL</sequence>
<dbReference type="PANTHER" id="PTHR11455:SF18">
    <property type="entry name" value="SI:CH1073-390K14.1"/>
    <property type="match status" value="1"/>
</dbReference>
<evidence type="ECO:0000256" key="4">
    <source>
        <dbReference type="ARBA" id="ARBA00022991"/>
    </source>
</evidence>
<dbReference type="Pfam" id="PF03441">
    <property type="entry name" value="FAD_binding_7"/>
    <property type="match status" value="1"/>
</dbReference>
<comment type="cofactor">
    <cofactor evidence="5">
        <name>FAD</name>
        <dbReference type="ChEBI" id="CHEBI:57692"/>
    </cofactor>
    <text evidence="5">Binds 1 FAD per subunit.</text>
</comment>
<dbReference type="PROSITE" id="PS00394">
    <property type="entry name" value="DNA_PHOTOLYASES_1_1"/>
    <property type="match status" value="1"/>
</dbReference>
<evidence type="ECO:0000256" key="2">
    <source>
        <dbReference type="ARBA" id="ARBA00022630"/>
    </source>
</evidence>
<reference evidence="8 9" key="1">
    <citation type="submission" date="2016-02" db="EMBL/GenBank/DDBJ databases">
        <title>Genome analysis of coral dinoflagellate symbionts highlights evolutionary adaptations to a symbiotic lifestyle.</title>
        <authorList>
            <person name="Aranda M."/>
            <person name="Li Y."/>
            <person name="Liew Y.J."/>
            <person name="Baumgarten S."/>
            <person name="Simakov O."/>
            <person name="Wilson M."/>
            <person name="Piel J."/>
            <person name="Ashoor H."/>
            <person name="Bougouffa S."/>
            <person name="Bajic V.B."/>
            <person name="Ryu T."/>
            <person name="Ravasi T."/>
            <person name="Bayer T."/>
            <person name="Micklem G."/>
            <person name="Kim H."/>
            <person name="Bhak J."/>
            <person name="Lajeunesse T.C."/>
            <person name="Voolstra C.R."/>
        </authorList>
    </citation>
    <scope>NUCLEOTIDE SEQUENCE [LARGE SCALE GENOMIC DNA]</scope>
    <source>
        <strain evidence="8 9">CCMP2467</strain>
    </source>
</reference>
<feature type="binding site" evidence="5">
    <location>
        <begin position="616"/>
        <end position="618"/>
    </location>
    <ligand>
        <name>FAD</name>
        <dbReference type="ChEBI" id="CHEBI:57692"/>
    </ligand>
</feature>
<dbReference type="InterPro" id="IPR002081">
    <property type="entry name" value="Cryptochrome/DNA_photolyase_1"/>
</dbReference>
<evidence type="ECO:0000313" key="8">
    <source>
        <dbReference type="EMBL" id="OLP98304.1"/>
    </source>
</evidence>
<dbReference type="GO" id="GO:0006950">
    <property type="term" value="P:response to stress"/>
    <property type="evidence" value="ECO:0007669"/>
    <property type="project" value="UniProtKB-ARBA"/>
</dbReference>
<keyword evidence="9" id="KW-1185">Reference proteome</keyword>